<sequence length="136" mass="15930">MKLTVFFEDPFWVGVVEEERNGKLRAIRYVFGSEPRDAEVMDFVQIGMLSWMELARQTAEVKPVSERRFNPKRLSRIVAKEMKQRGASSAAQEAIKLDLDLRKQVRKIQSREQKEALKELKRDIARMKAKAKHRGR</sequence>
<organism evidence="1 2">
    <name type="scientific">Paenibacillus germinis</name>
    <dbReference type="NCBI Taxonomy" id="2654979"/>
    <lineage>
        <taxon>Bacteria</taxon>
        <taxon>Bacillati</taxon>
        <taxon>Bacillota</taxon>
        <taxon>Bacilli</taxon>
        <taxon>Bacillales</taxon>
        <taxon>Paenibacillaceae</taxon>
        <taxon>Paenibacillus</taxon>
    </lineage>
</organism>
<evidence type="ECO:0000313" key="1">
    <source>
        <dbReference type="EMBL" id="NOU87514.1"/>
    </source>
</evidence>
<comment type="caution">
    <text evidence="1">The sequence shown here is derived from an EMBL/GenBank/DDBJ whole genome shotgun (WGS) entry which is preliminary data.</text>
</comment>
<dbReference type="PIRSF" id="PIRSF021328">
    <property type="entry name" value="UCP021328"/>
    <property type="match status" value="1"/>
</dbReference>
<dbReference type="RefSeq" id="WP_171690684.1">
    <property type="nucleotide sequence ID" value="NZ_WHOC01000083.1"/>
</dbReference>
<dbReference type="EMBL" id="WHOC01000083">
    <property type="protein sequence ID" value="NOU87514.1"/>
    <property type="molecule type" value="Genomic_DNA"/>
</dbReference>
<dbReference type="Proteomes" id="UP000658690">
    <property type="component" value="Unassembled WGS sequence"/>
</dbReference>
<proteinExistence type="predicted"/>
<reference evidence="1 2" key="1">
    <citation type="submission" date="2019-10" db="EMBL/GenBank/DDBJ databases">
        <title>Description of Paenibacillus choica sp. nov.</title>
        <authorList>
            <person name="Carlier A."/>
            <person name="Qi S."/>
        </authorList>
    </citation>
    <scope>NUCLEOTIDE SEQUENCE [LARGE SCALE GENOMIC DNA]</scope>
    <source>
        <strain evidence="1 2">LMG 31460</strain>
    </source>
</reference>
<accession>A0ABX1Z5I9</accession>
<dbReference type="Pfam" id="PF11208">
    <property type="entry name" value="DUF2992"/>
    <property type="match status" value="1"/>
</dbReference>
<dbReference type="InterPro" id="IPR016787">
    <property type="entry name" value="UCP021328"/>
</dbReference>
<gene>
    <name evidence="1" type="ORF">GC102_17230</name>
</gene>
<protein>
    <submittedName>
        <fullName evidence="1">DUF2992 family protein</fullName>
    </submittedName>
</protein>
<name>A0ABX1Z5I9_9BACL</name>
<keyword evidence="2" id="KW-1185">Reference proteome</keyword>
<evidence type="ECO:0000313" key="2">
    <source>
        <dbReference type="Proteomes" id="UP000658690"/>
    </source>
</evidence>